<evidence type="ECO:0000313" key="2">
    <source>
        <dbReference type="EMBL" id="KAF2680863.1"/>
    </source>
</evidence>
<protein>
    <submittedName>
        <fullName evidence="2">Uncharacterized protein</fullName>
    </submittedName>
</protein>
<feature type="compositionally biased region" description="Basic and acidic residues" evidence="1">
    <location>
        <begin position="1"/>
        <end position="24"/>
    </location>
</feature>
<organism evidence="2 3">
    <name type="scientific">Lentithecium fluviatile CBS 122367</name>
    <dbReference type="NCBI Taxonomy" id="1168545"/>
    <lineage>
        <taxon>Eukaryota</taxon>
        <taxon>Fungi</taxon>
        <taxon>Dikarya</taxon>
        <taxon>Ascomycota</taxon>
        <taxon>Pezizomycotina</taxon>
        <taxon>Dothideomycetes</taxon>
        <taxon>Pleosporomycetidae</taxon>
        <taxon>Pleosporales</taxon>
        <taxon>Massarineae</taxon>
        <taxon>Lentitheciaceae</taxon>
        <taxon>Lentithecium</taxon>
    </lineage>
</organism>
<evidence type="ECO:0000256" key="1">
    <source>
        <dbReference type="SAM" id="MobiDB-lite"/>
    </source>
</evidence>
<keyword evidence="3" id="KW-1185">Reference proteome</keyword>
<dbReference type="OrthoDB" id="3770722at2759"/>
<dbReference type="InterPro" id="IPR038737">
    <property type="entry name" value="SF3b_su1-like"/>
</dbReference>
<proteinExistence type="predicted"/>
<feature type="compositionally biased region" description="Basic and acidic residues" evidence="1">
    <location>
        <begin position="246"/>
        <end position="255"/>
    </location>
</feature>
<evidence type="ECO:0000313" key="3">
    <source>
        <dbReference type="Proteomes" id="UP000799291"/>
    </source>
</evidence>
<sequence length="285" mass="31996">MEIEVLDHKPTLEDGNDDASRVVSDKTPPIRKYKRRREGRHEYKSVLIHDGQLMPVDKWWDPESWDADQDAVCRGTSDKRRIDPLSSKEAGQAIGWNGLLGGVDLDTYAQIHPTKQAMRPSIANPTSNERVVDDALYWEQNCMSGYITELSFDAGHVDGKWLYWGITQLAIPEEGDEAQQGDDHLQELARHAPLMDEEYSNSHTSQIMEIIIRGFQSPDEEMKKIVLKVDSQCAGTAGVTPVSPKDNIREKRTQGRDQVALQLAYPLSASQKTVSHSKSGITAEK</sequence>
<dbReference type="EMBL" id="MU005594">
    <property type="protein sequence ID" value="KAF2680863.1"/>
    <property type="molecule type" value="Genomic_DNA"/>
</dbReference>
<dbReference type="PANTHER" id="PTHR12097">
    <property type="entry name" value="SPLICING FACTOR 3B, SUBUNIT 1-RELATED"/>
    <property type="match status" value="1"/>
</dbReference>
<gene>
    <name evidence="2" type="ORF">K458DRAFT_392532</name>
</gene>
<feature type="region of interest" description="Disordered" evidence="1">
    <location>
        <begin position="236"/>
        <end position="255"/>
    </location>
</feature>
<dbReference type="GO" id="GO:0000245">
    <property type="term" value="P:spliceosomal complex assembly"/>
    <property type="evidence" value="ECO:0007669"/>
    <property type="project" value="InterPro"/>
</dbReference>
<dbReference type="GO" id="GO:0003729">
    <property type="term" value="F:mRNA binding"/>
    <property type="evidence" value="ECO:0007669"/>
    <property type="project" value="InterPro"/>
</dbReference>
<dbReference type="AlphaFoldDB" id="A0A6G1ISC4"/>
<name>A0A6G1ISC4_9PLEO</name>
<reference evidence="2" key="1">
    <citation type="journal article" date="2020" name="Stud. Mycol.">
        <title>101 Dothideomycetes genomes: a test case for predicting lifestyles and emergence of pathogens.</title>
        <authorList>
            <person name="Haridas S."/>
            <person name="Albert R."/>
            <person name="Binder M."/>
            <person name="Bloem J."/>
            <person name="Labutti K."/>
            <person name="Salamov A."/>
            <person name="Andreopoulos B."/>
            <person name="Baker S."/>
            <person name="Barry K."/>
            <person name="Bills G."/>
            <person name="Bluhm B."/>
            <person name="Cannon C."/>
            <person name="Castanera R."/>
            <person name="Culley D."/>
            <person name="Daum C."/>
            <person name="Ezra D."/>
            <person name="Gonzalez J."/>
            <person name="Henrissat B."/>
            <person name="Kuo A."/>
            <person name="Liang C."/>
            <person name="Lipzen A."/>
            <person name="Lutzoni F."/>
            <person name="Magnuson J."/>
            <person name="Mondo S."/>
            <person name="Nolan M."/>
            <person name="Ohm R."/>
            <person name="Pangilinan J."/>
            <person name="Park H.-J."/>
            <person name="Ramirez L."/>
            <person name="Alfaro M."/>
            <person name="Sun H."/>
            <person name="Tritt A."/>
            <person name="Yoshinaga Y."/>
            <person name="Zwiers L.-H."/>
            <person name="Turgeon B."/>
            <person name="Goodwin S."/>
            <person name="Spatafora J."/>
            <person name="Crous P."/>
            <person name="Grigoriev I."/>
        </authorList>
    </citation>
    <scope>NUCLEOTIDE SEQUENCE</scope>
    <source>
        <strain evidence="2">CBS 122367</strain>
    </source>
</reference>
<accession>A0A6G1ISC4</accession>
<feature type="region of interest" description="Disordered" evidence="1">
    <location>
        <begin position="1"/>
        <end position="28"/>
    </location>
</feature>
<dbReference type="Proteomes" id="UP000799291">
    <property type="component" value="Unassembled WGS sequence"/>
</dbReference>